<evidence type="ECO:0000256" key="1">
    <source>
        <dbReference type="SAM" id="Phobius"/>
    </source>
</evidence>
<reference evidence="2" key="1">
    <citation type="submission" date="2002-04" db="EMBL/GenBank/DDBJ databases">
        <authorList>
            <person name="Zuppardo A.B."/>
            <person name="Siebeling R.J."/>
        </authorList>
    </citation>
    <scope>NUCLEOTIDE SEQUENCE</scope>
    <source>
        <strain evidence="2">1003</strain>
    </source>
</reference>
<accession>Q84HE0</accession>
<feature type="transmembrane region" description="Helical" evidence="1">
    <location>
        <begin position="53"/>
        <end position="74"/>
    </location>
</feature>
<keyword evidence="1" id="KW-0472">Membrane</keyword>
<organism evidence="2">
    <name type="scientific">Vibrio vulnificus</name>
    <dbReference type="NCBI Taxonomy" id="672"/>
    <lineage>
        <taxon>Bacteria</taxon>
        <taxon>Pseudomonadati</taxon>
        <taxon>Pseudomonadota</taxon>
        <taxon>Gammaproteobacteria</taxon>
        <taxon>Vibrionales</taxon>
        <taxon>Vibrionaceae</taxon>
        <taxon>Vibrio</taxon>
    </lineage>
</organism>
<feature type="transmembrane region" description="Helical" evidence="1">
    <location>
        <begin position="255"/>
        <end position="282"/>
    </location>
</feature>
<proteinExistence type="predicted"/>
<keyword evidence="1" id="KW-0812">Transmembrane</keyword>
<dbReference type="RefSeq" id="WP_225486223.1">
    <property type="nucleotide sequence ID" value="NZ_JAERHV010000027.1"/>
</dbReference>
<feature type="transmembrane region" description="Helical" evidence="1">
    <location>
        <begin position="330"/>
        <end position="352"/>
    </location>
</feature>
<gene>
    <name evidence="2" type="primary">wzx</name>
</gene>
<feature type="transmembrane region" description="Helical" evidence="1">
    <location>
        <begin position="372"/>
        <end position="398"/>
    </location>
</feature>
<feature type="transmembrane region" description="Helical" evidence="1">
    <location>
        <begin position="16"/>
        <end position="41"/>
    </location>
</feature>
<name>Q84HE0_VIBVL</name>
<feature type="transmembrane region" description="Helical" evidence="1">
    <location>
        <begin position="153"/>
        <end position="172"/>
    </location>
</feature>
<reference evidence="2" key="2">
    <citation type="journal article" date="2003" name="Infect. Immun.">
        <title>Identification of genetic loci required for capsular expression in Vibrio vulnificus.</title>
        <authorList>
            <person name="Smith A.B."/>
            <person name="Siebeling R.J."/>
        </authorList>
    </citation>
    <scope>NUCLEOTIDE SEQUENCE</scope>
    <source>
        <strain evidence="2">1003</strain>
    </source>
</reference>
<feature type="transmembrane region" description="Helical" evidence="1">
    <location>
        <begin position="178"/>
        <end position="200"/>
    </location>
</feature>
<feature type="transmembrane region" description="Helical" evidence="1">
    <location>
        <begin position="212"/>
        <end position="235"/>
    </location>
</feature>
<feature type="transmembrane region" description="Helical" evidence="1">
    <location>
        <begin position="86"/>
        <end position="109"/>
    </location>
</feature>
<dbReference type="EMBL" id="AY097060">
    <property type="protein sequence ID" value="AAM34822.1"/>
    <property type="molecule type" value="Genomic_DNA"/>
</dbReference>
<feature type="transmembrane region" description="Helical" evidence="1">
    <location>
        <begin position="303"/>
        <end position="324"/>
    </location>
</feature>
<protein>
    <submittedName>
        <fullName evidence="2">Flippase</fullName>
    </submittedName>
</protein>
<sequence>MLKKINFKLRAIKREYFLSVLLIGLKSSGGLIFSWFLVSFVGSDYHVDIMRDISIVLGLSIIIKFGLDSALIKLTTQFYQDKNRTALLKLTVITLIFCALNSTFIYYALDFFDGYILFRTTSLNVSIFAGFSVSICLCLMSMLKAIRLVNMSFFGETGIIMLVSLPVIVNFFSFDETILVFAIVWCVISILSLFVLFIRFYKVKSSSLKTSYSCLFYTLIVLLPSLFINSLINYIQQWGVIFLATQNLAQVNASSFILVIRITYIFNAVLSPLSSYVVPEVIRIYNKSGVRDVNDFILKTKSIFIYSGTICLLISFIATAYVFYPEFDDFLFLSSIFIFLVCSSMNLFSGPLNMYMALLGFERQLVELRLKIAIPSIIILFFSSGSFFVFSVAMYVLLQRTFIIYSLKKEAGIVSI</sequence>
<evidence type="ECO:0000313" key="2">
    <source>
        <dbReference type="EMBL" id="AAM34822.1"/>
    </source>
</evidence>
<feature type="transmembrane region" description="Helical" evidence="1">
    <location>
        <begin position="121"/>
        <end position="141"/>
    </location>
</feature>
<keyword evidence="1" id="KW-1133">Transmembrane helix</keyword>
<dbReference type="AlphaFoldDB" id="Q84HE0"/>